<comment type="subcellular location">
    <subcellularLocation>
        <location evidence="1">Cell inner membrane</location>
        <topology evidence="1">Single-pass membrane protein</topology>
        <orientation evidence="1">Periplasmic side</orientation>
    </subcellularLocation>
</comment>
<keyword evidence="7" id="KW-0653">Protein transport</keyword>
<dbReference type="InterPro" id="IPR006260">
    <property type="entry name" value="TonB/TolA_C"/>
</dbReference>
<gene>
    <name evidence="12" type="ORF">SAMN05660236_3434</name>
</gene>
<dbReference type="GO" id="GO:0015891">
    <property type="term" value="P:siderophore transport"/>
    <property type="evidence" value="ECO:0007669"/>
    <property type="project" value="InterPro"/>
</dbReference>
<dbReference type="NCBIfam" id="TIGR01352">
    <property type="entry name" value="tonB_Cterm"/>
    <property type="match status" value="1"/>
</dbReference>
<evidence type="ECO:0000256" key="10">
    <source>
        <dbReference type="SAM" id="Phobius"/>
    </source>
</evidence>
<dbReference type="EMBL" id="FUZU01000002">
    <property type="protein sequence ID" value="SKC76665.1"/>
    <property type="molecule type" value="Genomic_DNA"/>
</dbReference>
<dbReference type="GO" id="GO:0015031">
    <property type="term" value="P:protein transport"/>
    <property type="evidence" value="ECO:0007669"/>
    <property type="project" value="UniProtKB-KW"/>
</dbReference>
<dbReference type="PANTHER" id="PTHR33446:SF2">
    <property type="entry name" value="PROTEIN TONB"/>
    <property type="match status" value="1"/>
</dbReference>
<evidence type="ECO:0000256" key="4">
    <source>
        <dbReference type="ARBA" id="ARBA00022475"/>
    </source>
</evidence>
<dbReference type="Pfam" id="PF03544">
    <property type="entry name" value="TonB_C"/>
    <property type="match status" value="1"/>
</dbReference>
<evidence type="ECO:0000256" key="8">
    <source>
        <dbReference type="ARBA" id="ARBA00022989"/>
    </source>
</evidence>
<dbReference type="SUPFAM" id="SSF74653">
    <property type="entry name" value="TolA/TonB C-terminal domain"/>
    <property type="match status" value="1"/>
</dbReference>
<dbReference type="Gene3D" id="2.60.40.1120">
    <property type="entry name" value="Carboxypeptidase-like, regulatory domain"/>
    <property type="match status" value="1"/>
</dbReference>
<dbReference type="AlphaFoldDB" id="A0A1T5LLH7"/>
<dbReference type="GO" id="GO:0055085">
    <property type="term" value="P:transmembrane transport"/>
    <property type="evidence" value="ECO:0007669"/>
    <property type="project" value="InterPro"/>
</dbReference>
<evidence type="ECO:0000256" key="6">
    <source>
        <dbReference type="ARBA" id="ARBA00022692"/>
    </source>
</evidence>
<keyword evidence="6 10" id="KW-0812">Transmembrane</keyword>
<dbReference type="Proteomes" id="UP000190961">
    <property type="component" value="Unassembled WGS sequence"/>
</dbReference>
<accession>A0A1T5LLH7</accession>
<evidence type="ECO:0000256" key="5">
    <source>
        <dbReference type="ARBA" id="ARBA00022519"/>
    </source>
</evidence>
<dbReference type="GO" id="GO:0098797">
    <property type="term" value="C:plasma membrane protein complex"/>
    <property type="evidence" value="ECO:0007669"/>
    <property type="project" value="TreeGrafter"/>
</dbReference>
<dbReference type="InterPro" id="IPR037682">
    <property type="entry name" value="TonB_C"/>
</dbReference>
<evidence type="ECO:0000313" key="13">
    <source>
        <dbReference type="Proteomes" id="UP000190961"/>
    </source>
</evidence>
<name>A0A1T5LLH7_9BACT</name>
<evidence type="ECO:0000256" key="3">
    <source>
        <dbReference type="ARBA" id="ARBA00022448"/>
    </source>
</evidence>
<dbReference type="Pfam" id="PF13715">
    <property type="entry name" value="CarbopepD_reg_2"/>
    <property type="match status" value="1"/>
</dbReference>
<feature type="transmembrane region" description="Helical" evidence="10">
    <location>
        <begin position="77"/>
        <end position="99"/>
    </location>
</feature>
<dbReference type="Gene3D" id="3.30.1150.10">
    <property type="match status" value="1"/>
</dbReference>
<evidence type="ECO:0000256" key="1">
    <source>
        <dbReference type="ARBA" id="ARBA00004383"/>
    </source>
</evidence>
<dbReference type="STRING" id="688867.SAMN05660236_3434"/>
<evidence type="ECO:0000256" key="7">
    <source>
        <dbReference type="ARBA" id="ARBA00022927"/>
    </source>
</evidence>
<comment type="similarity">
    <text evidence="2">Belongs to the TonB family.</text>
</comment>
<dbReference type="PROSITE" id="PS52015">
    <property type="entry name" value="TONB_CTD"/>
    <property type="match status" value="1"/>
</dbReference>
<keyword evidence="13" id="KW-1185">Reference proteome</keyword>
<reference evidence="12 13" key="1">
    <citation type="submission" date="2017-02" db="EMBL/GenBank/DDBJ databases">
        <authorList>
            <person name="Peterson S.W."/>
        </authorList>
    </citation>
    <scope>NUCLEOTIDE SEQUENCE [LARGE SCALE GENOMIC DNA]</scope>
    <source>
        <strain evidence="12 13">DSM 25262</strain>
    </source>
</reference>
<dbReference type="PRINTS" id="PR01374">
    <property type="entry name" value="TONBPROTEIN"/>
</dbReference>
<organism evidence="12 13">
    <name type="scientific">Ohtaekwangia koreensis</name>
    <dbReference type="NCBI Taxonomy" id="688867"/>
    <lineage>
        <taxon>Bacteria</taxon>
        <taxon>Pseudomonadati</taxon>
        <taxon>Bacteroidota</taxon>
        <taxon>Cytophagia</taxon>
        <taxon>Cytophagales</taxon>
        <taxon>Fulvivirgaceae</taxon>
        <taxon>Ohtaekwangia</taxon>
    </lineage>
</organism>
<keyword evidence="9 10" id="KW-0472">Membrane</keyword>
<dbReference type="InterPro" id="IPR008969">
    <property type="entry name" value="CarboxyPept-like_regulatory"/>
</dbReference>
<keyword evidence="4" id="KW-1003">Cell membrane</keyword>
<dbReference type="RefSeq" id="WP_079687955.1">
    <property type="nucleotide sequence ID" value="NZ_FUZU01000002.1"/>
</dbReference>
<dbReference type="PANTHER" id="PTHR33446">
    <property type="entry name" value="PROTEIN TONB-RELATED"/>
    <property type="match status" value="1"/>
</dbReference>
<dbReference type="InterPro" id="IPR051045">
    <property type="entry name" value="TonB-dependent_transducer"/>
</dbReference>
<evidence type="ECO:0000256" key="9">
    <source>
        <dbReference type="ARBA" id="ARBA00023136"/>
    </source>
</evidence>
<dbReference type="InterPro" id="IPR003538">
    <property type="entry name" value="TonB"/>
</dbReference>
<evidence type="ECO:0000259" key="11">
    <source>
        <dbReference type="PROSITE" id="PS52015"/>
    </source>
</evidence>
<dbReference type="SUPFAM" id="SSF49464">
    <property type="entry name" value="Carboxypeptidase regulatory domain-like"/>
    <property type="match status" value="1"/>
</dbReference>
<evidence type="ECO:0000256" key="2">
    <source>
        <dbReference type="ARBA" id="ARBA00006555"/>
    </source>
</evidence>
<proteinExistence type="inferred from homology"/>
<dbReference type="GO" id="GO:0031992">
    <property type="term" value="F:energy transducer activity"/>
    <property type="evidence" value="ECO:0007669"/>
    <property type="project" value="InterPro"/>
</dbReference>
<keyword evidence="3" id="KW-0813">Transport</keyword>
<dbReference type="OrthoDB" id="1112758at2"/>
<keyword evidence="8 10" id="KW-1133">Transmembrane helix</keyword>
<sequence>MADLQHDIEKYIRGELTPAEMHALERRALNDPFLAEALEGAIDIPADDFNADLKQLQAALEERVQSRRAKVVPMWIWPARIAAGFLLLVISGFIIYSLLTNHSSKQLAQNKAAIEPLSEKVSPTDATSSASDSITIRDSKTNNNLLSLNKPEETKIVEGDQFFADQPAGNVETAPATEPAEQEAASYRLQFDSTQSLVMDEQQIQEDILASEKVASAPIEVPAATELKKADGRAKYRALDKADDEVRKSEVSAQPSVSSGYIATPIVIRGQVTSAEDGVGLPGVNVMIKDTNVGTVTDMQGNYQVTTTDTNKDLVFSFIGMESKEVVATTDKVDVALEQDVSQLSEVVVVGYGAEKVSEEEERPVIEFATPKGGRVAYKQYLEKSLKYPEQALANEVEGRVTIQFTVEASGKLSDFKVLKGLGYGCDEEVIRLIKSGPKWAPSKRNEEVVNDKVKVRLRFRLPKKK</sequence>
<keyword evidence="5" id="KW-0997">Cell inner membrane</keyword>
<dbReference type="GO" id="GO:0030288">
    <property type="term" value="C:outer membrane-bounded periplasmic space"/>
    <property type="evidence" value="ECO:0007669"/>
    <property type="project" value="InterPro"/>
</dbReference>
<protein>
    <submittedName>
        <fullName evidence="12">TonB family C-terminal domain-containing protein</fullName>
    </submittedName>
</protein>
<feature type="domain" description="TonB C-terminal" evidence="11">
    <location>
        <begin position="373"/>
        <end position="466"/>
    </location>
</feature>
<evidence type="ECO:0000313" key="12">
    <source>
        <dbReference type="EMBL" id="SKC76665.1"/>
    </source>
</evidence>